<dbReference type="Proteomes" id="UP000267027">
    <property type="component" value="Unassembled WGS sequence"/>
</dbReference>
<accession>A0A0R3PQ54</accession>
<gene>
    <name evidence="2" type="ORF">ACOC_LOCUS7428</name>
</gene>
<name>A0A0R3PQ54_ANGCS</name>
<evidence type="ECO:0000313" key="3">
    <source>
        <dbReference type="Proteomes" id="UP000267027"/>
    </source>
</evidence>
<dbReference type="AlphaFoldDB" id="A0A0R3PQ54"/>
<sequence>MEDLLAPARVTRRSMGLQVTQVITELYCVQLLTESEPLETSAFCVNKDESELEDENEDGDDEQEWEKTSL</sequence>
<reference evidence="2 3" key="2">
    <citation type="submission" date="2018-11" db="EMBL/GenBank/DDBJ databases">
        <authorList>
            <consortium name="Pathogen Informatics"/>
        </authorList>
    </citation>
    <scope>NUCLEOTIDE SEQUENCE [LARGE SCALE GENOMIC DNA]</scope>
    <source>
        <strain evidence="2 3">Costa Rica</strain>
    </source>
</reference>
<dbReference type="EMBL" id="UYYA01004038">
    <property type="protein sequence ID" value="VDM59013.1"/>
    <property type="molecule type" value="Genomic_DNA"/>
</dbReference>
<keyword evidence="3" id="KW-1185">Reference proteome</keyword>
<feature type="compositionally biased region" description="Acidic residues" evidence="1">
    <location>
        <begin position="50"/>
        <end position="64"/>
    </location>
</feature>
<evidence type="ECO:0000313" key="4">
    <source>
        <dbReference type="WBParaSite" id="ACOC_0000742701-mRNA-1"/>
    </source>
</evidence>
<protein>
    <submittedName>
        <fullName evidence="4">Protein phosphatase 1 regulatory subunit 1B</fullName>
    </submittedName>
</protein>
<dbReference type="WBParaSite" id="ACOC_0000742701-mRNA-1">
    <property type="protein sequence ID" value="ACOC_0000742701-mRNA-1"/>
    <property type="gene ID" value="ACOC_0000742701"/>
</dbReference>
<reference evidence="4" key="1">
    <citation type="submission" date="2017-02" db="UniProtKB">
        <authorList>
            <consortium name="WormBaseParasite"/>
        </authorList>
    </citation>
    <scope>IDENTIFICATION</scope>
</reference>
<evidence type="ECO:0000313" key="2">
    <source>
        <dbReference type="EMBL" id="VDM59013.1"/>
    </source>
</evidence>
<evidence type="ECO:0000256" key="1">
    <source>
        <dbReference type="SAM" id="MobiDB-lite"/>
    </source>
</evidence>
<organism evidence="4">
    <name type="scientific">Angiostrongylus costaricensis</name>
    <name type="common">Nematode worm</name>
    <dbReference type="NCBI Taxonomy" id="334426"/>
    <lineage>
        <taxon>Eukaryota</taxon>
        <taxon>Metazoa</taxon>
        <taxon>Ecdysozoa</taxon>
        <taxon>Nematoda</taxon>
        <taxon>Chromadorea</taxon>
        <taxon>Rhabditida</taxon>
        <taxon>Rhabditina</taxon>
        <taxon>Rhabditomorpha</taxon>
        <taxon>Strongyloidea</taxon>
        <taxon>Metastrongylidae</taxon>
        <taxon>Angiostrongylus</taxon>
    </lineage>
</organism>
<proteinExistence type="predicted"/>
<feature type="region of interest" description="Disordered" evidence="1">
    <location>
        <begin position="47"/>
        <end position="70"/>
    </location>
</feature>